<dbReference type="InterPro" id="IPR001544">
    <property type="entry name" value="Aminotrans_IV"/>
</dbReference>
<dbReference type="AlphaFoldDB" id="U7QUI0"/>
<dbReference type="Pfam" id="PF01063">
    <property type="entry name" value="Aminotran_4"/>
    <property type="match status" value="1"/>
</dbReference>
<dbReference type="Gene3D" id="3.20.10.10">
    <property type="entry name" value="D-amino Acid Aminotransferase, subunit A, domain 2"/>
    <property type="match status" value="1"/>
</dbReference>
<dbReference type="Pfam" id="PF00425">
    <property type="entry name" value="Chorismate_bind"/>
    <property type="match status" value="1"/>
</dbReference>
<evidence type="ECO:0000313" key="2">
    <source>
        <dbReference type="EMBL" id="ERT10765.1"/>
    </source>
</evidence>
<dbReference type="Gene3D" id="3.30.470.10">
    <property type="match status" value="1"/>
</dbReference>
<dbReference type="InterPro" id="IPR043131">
    <property type="entry name" value="BCAT-like_N"/>
</dbReference>
<comment type="caution">
    <text evidence="2">The sequence shown here is derived from an EMBL/GenBank/DDBJ whole genome shotgun (WGS) entry which is preliminary data.</text>
</comment>
<dbReference type="EMBL" id="AXDT01000270">
    <property type="protein sequence ID" value="ERT10765.1"/>
    <property type="molecule type" value="Genomic_DNA"/>
</dbReference>
<dbReference type="Proteomes" id="UP000017133">
    <property type="component" value="Unassembled WGS sequence"/>
</dbReference>
<dbReference type="InterPro" id="IPR005801">
    <property type="entry name" value="ADC_synthase"/>
</dbReference>
<evidence type="ECO:0000313" key="3">
    <source>
        <dbReference type="Proteomes" id="UP000017133"/>
    </source>
</evidence>
<dbReference type="GO" id="GO:0000162">
    <property type="term" value="P:L-tryptophan biosynthetic process"/>
    <property type="evidence" value="ECO:0007669"/>
    <property type="project" value="TreeGrafter"/>
</dbReference>
<proteinExistence type="predicted"/>
<dbReference type="PANTHER" id="PTHR11236:SF50">
    <property type="entry name" value="AMINODEOXYCHORISMATE SYNTHASE COMPONENT 1"/>
    <property type="match status" value="1"/>
</dbReference>
<dbReference type="InterPro" id="IPR036038">
    <property type="entry name" value="Aminotransferase-like"/>
</dbReference>
<dbReference type="PATRIC" id="fig|1389415.4.peg.4607"/>
<name>U7QUI0_PHOTE</name>
<gene>
    <name evidence="2" type="ORF">O185_23065</name>
</gene>
<dbReference type="SUPFAM" id="SSF56322">
    <property type="entry name" value="ADC synthase"/>
    <property type="match status" value="1"/>
</dbReference>
<dbReference type="InterPro" id="IPR005802">
    <property type="entry name" value="ADC_synth_comp_1"/>
</dbReference>
<dbReference type="SUPFAM" id="SSF56752">
    <property type="entry name" value="D-aminoacid aminotransferase-like PLP-dependent enzymes"/>
    <property type="match status" value="1"/>
</dbReference>
<protein>
    <recommendedName>
        <fullName evidence="1">Chorismate-utilising enzyme C-terminal domain-containing protein</fullName>
    </recommendedName>
</protein>
<dbReference type="RefSeq" id="WP_023046256.1">
    <property type="nucleotide sequence ID" value="NZ_AXDT01000270.1"/>
</dbReference>
<dbReference type="GO" id="GO:0046820">
    <property type="term" value="F:4-amino-4-deoxychorismate synthase activity"/>
    <property type="evidence" value="ECO:0007669"/>
    <property type="project" value="TreeGrafter"/>
</dbReference>
<dbReference type="Gene3D" id="3.60.120.10">
    <property type="entry name" value="Anthranilate synthase"/>
    <property type="match status" value="1"/>
</dbReference>
<dbReference type="InterPro" id="IPR019999">
    <property type="entry name" value="Anth_synth_I-like"/>
</dbReference>
<reference evidence="2 3" key="1">
    <citation type="submission" date="2013-10" db="EMBL/GenBank/DDBJ databases">
        <title>Whole Genome Shotgun Sequence of Photorhabdus temperata J3.</title>
        <authorList>
            <person name="Park G.-S."/>
            <person name="Hong S.-J."/>
            <person name="Shin J.-H."/>
        </authorList>
    </citation>
    <scope>NUCLEOTIDE SEQUENCE [LARGE SCALE GENOMIC DNA]</scope>
    <source>
        <strain evidence="2 3">J3</strain>
    </source>
</reference>
<keyword evidence="3" id="KW-1185">Reference proteome</keyword>
<accession>U7QUI0</accession>
<dbReference type="PRINTS" id="PR00095">
    <property type="entry name" value="ANTSNTHASEI"/>
</dbReference>
<dbReference type="GO" id="GO:0009396">
    <property type="term" value="P:folic acid-containing compound biosynthetic process"/>
    <property type="evidence" value="ECO:0007669"/>
    <property type="project" value="InterPro"/>
</dbReference>
<dbReference type="NCBIfam" id="TIGR00553">
    <property type="entry name" value="pabB"/>
    <property type="match status" value="1"/>
</dbReference>
<organism evidence="2 3">
    <name type="scientific">Photorhabdus temperata J3</name>
    <dbReference type="NCBI Taxonomy" id="1389415"/>
    <lineage>
        <taxon>Bacteria</taxon>
        <taxon>Pseudomonadati</taxon>
        <taxon>Pseudomonadota</taxon>
        <taxon>Gammaproteobacteria</taxon>
        <taxon>Enterobacterales</taxon>
        <taxon>Morganellaceae</taxon>
        <taxon>Photorhabdus</taxon>
    </lineage>
</organism>
<dbReference type="PANTHER" id="PTHR11236">
    <property type="entry name" value="AMINOBENZOATE/ANTHRANILATE SYNTHASE"/>
    <property type="match status" value="1"/>
</dbReference>
<evidence type="ECO:0000259" key="1">
    <source>
        <dbReference type="Pfam" id="PF00425"/>
    </source>
</evidence>
<dbReference type="InterPro" id="IPR043132">
    <property type="entry name" value="BCAT-like_C"/>
</dbReference>
<sequence>MMIRIDFENKSMVFKDPIKVFLSKNIDSIKHNLDEIMSFIDQRYYAVGYLSYESSEGFNIFNKTKSYKDNELPLLLFGIFEKYSIPQEEENISFTHNKLELESNTTIDEYNKSISYIKQQIEEGNTYQTNYTIQFNSKFYGDPSAYYRFLQKNNRANYCAYIQFEDLNILSISPELFFKLEGEVITTKPMKGTTARGINFQGDKLKLEDLFSEKNQAENMMIVDLLRNDLSRISEPGTVSVTKLFEAEKYPTVWQLTSTIQSNIKKNTTLYHMFQALFPCGSITGAPKASTMDIIANIERAPREVYCGTIGYIEPSLNKAVFSIPIRTLTINKNKASYGVGGGVTWDSTDVGEYSEVLEKTAILNSSSKIPEYLIESLLLESGKFFLLDEHLERLYNSAQYFDFEFNGSVIKDNLIELSQLSLGGEYKIIIRLKVNGEFNIESNQISSDMQILNLDLTTKNVNSYNVYLYHKTSNRSHFPRVYEGKEYLLFNERGEITEFVNGNVVLFIDNKWVTPKVSAGLLPGTMRGYYLRENFITEDTILIEDVGKAKKIAFINSVRKWISIDQGVFSKLKDSINALDQQ</sequence>
<feature type="domain" description="Chorismate-utilising enzyme C-terminal" evidence="1">
    <location>
        <begin position="108"/>
        <end position="360"/>
    </location>
</feature>
<dbReference type="InterPro" id="IPR015890">
    <property type="entry name" value="Chorismate_C"/>
</dbReference>